<keyword evidence="5 10" id="KW-1133">Transmembrane helix</keyword>
<feature type="transmembrane region" description="Helical" evidence="10">
    <location>
        <begin position="128"/>
        <end position="150"/>
    </location>
</feature>
<dbReference type="Proteomes" id="UP001632038">
    <property type="component" value="Unassembled WGS sequence"/>
</dbReference>
<evidence type="ECO:0000256" key="6">
    <source>
        <dbReference type="ARBA" id="ARBA00023136"/>
    </source>
</evidence>
<evidence type="ECO:0000256" key="10">
    <source>
        <dbReference type="SAM" id="Phobius"/>
    </source>
</evidence>
<dbReference type="InterPro" id="IPR004776">
    <property type="entry name" value="Mem_transp_PIN-like"/>
</dbReference>
<evidence type="ECO:0000256" key="7">
    <source>
        <dbReference type="ARBA" id="ARBA00023294"/>
    </source>
</evidence>
<reference evidence="12" key="1">
    <citation type="journal article" date="2024" name="IScience">
        <title>Strigolactones Initiate the Formation of Haustorium-like Structures in Castilleja.</title>
        <authorList>
            <person name="Buerger M."/>
            <person name="Peterson D."/>
            <person name="Chory J."/>
        </authorList>
    </citation>
    <scope>NUCLEOTIDE SEQUENCE [LARGE SCALE GENOMIC DNA]</scope>
</reference>
<gene>
    <name evidence="11" type="primary">PILS7_1</name>
    <name evidence="11" type="ORF">CASFOL_002012</name>
</gene>
<dbReference type="GO" id="GO:0009734">
    <property type="term" value="P:auxin-activated signaling pathway"/>
    <property type="evidence" value="ECO:0007669"/>
    <property type="project" value="UniProtKB-KW"/>
</dbReference>
<comment type="subcellular location">
    <subcellularLocation>
        <location evidence="1">Endoplasmic reticulum membrane</location>
        <topology evidence="1">Multi-pass membrane protein</topology>
    </subcellularLocation>
</comment>
<evidence type="ECO:0000313" key="12">
    <source>
        <dbReference type="Proteomes" id="UP001632038"/>
    </source>
</evidence>
<feature type="transmembrane region" description="Helical" evidence="10">
    <location>
        <begin position="60"/>
        <end position="78"/>
    </location>
</feature>
<dbReference type="Pfam" id="PF03547">
    <property type="entry name" value="Mem_trans"/>
    <property type="match status" value="1"/>
</dbReference>
<comment type="caution">
    <text evidence="11">The sequence shown here is derived from an EMBL/GenBank/DDBJ whole genome shotgun (WGS) entry which is preliminary data.</text>
</comment>
<feature type="transmembrane region" description="Helical" evidence="10">
    <location>
        <begin position="193"/>
        <end position="217"/>
    </location>
</feature>
<dbReference type="AlphaFoldDB" id="A0ABD3EGM0"/>
<keyword evidence="7" id="KW-0927">Auxin signaling pathway</keyword>
<sequence>MGFLSLLKVASMPIVEVLMISVLGAFMATYYLKLLPLDARRYMNENCVCGLHSIISVCKSPPILAAVIGLIFGAVKWLRNLIIGENAPLRVINSSIELLGNGTIPCITLILGGNLTQGLHKEKFNIGIVIAVICVRYIILPIVGVGVVQAVSRLVFLPDDRLFHFLLMIQFTLPGTMTQLFDVAQEECSVLFLWTYLVAALALTACGPLFSSFLFLFKK</sequence>
<evidence type="ECO:0000256" key="2">
    <source>
        <dbReference type="ARBA" id="ARBA00022448"/>
    </source>
</evidence>
<accession>A0ABD3EGM0</accession>
<comment type="similarity">
    <text evidence="9">Belongs to the auxin efflux carrier (TC 2.A.69.2) family.</text>
</comment>
<keyword evidence="12" id="KW-1185">Reference proteome</keyword>
<dbReference type="EMBL" id="JAVIJP010000005">
    <property type="protein sequence ID" value="KAL3652331.1"/>
    <property type="molecule type" value="Genomic_DNA"/>
</dbReference>
<dbReference type="InterPro" id="IPR045033">
    <property type="entry name" value="PILS1/3/4/5/7"/>
</dbReference>
<evidence type="ECO:0000313" key="11">
    <source>
        <dbReference type="EMBL" id="KAL3652331.1"/>
    </source>
</evidence>
<keyword evidence="3 10" id="KW-0812">Transmembrane</keyword>
<keyword evidence="6 10" id="KW-0472">Membrane</keyword>
<dbReference type="GO" id="GO:0005789">
    <property type="term" value="C:endoplasmic reticulum membrane"/>
    <property type="evidence" value="ECO:0007669"/>
    <property type="project" value="UniProtKB-SubCell"/>
</dbReference>
<evidence type="ECO:0000256" key="9">
    <source>
        <dbReference type="ARBA" id="ARBA00025752"/>
    </source>
</evidence>
<feature type="transmembrane region" description="Helical" evidence="10">
    <location>
        <begin position="12"/>
        <end position="32"/>
    </location>
</feature>
<feature type="transmembrane region" description="Helical" evidence="10">
    <location>
        <begin position="162"/>
        <end position="181"/>
    </location>
</feature>
<proteinExistence type="inferred from homology"/>
<comment type="function">
    <text evidence="8">Involved in cellular auxin homeostasis by regulating auxin metabolism. Regulates intracellular auxin accumulation at the endoplasmic reticulum and thus auxin availability for nuclear auxin signaling.</text>
</comment>
<organism evidence="11 12">
    <name type="scientific">Castilleja foliolosa</name>
    <dbReference type="NCBI Taxonomy" id="1961234"/>
    <lineage>
        <taxon>Eukaryota</taxon>
        <taxon>Viridiplantae</taxon>
        <taxon>Streptophyta</taxon>
        <taxon>Embryophyta</taxon>
        <taxon>Tracheophyta</taxon>
        <taxon>Spermatophyta</taxon>
        <taxon>Magnoliopsida</taxon>
        <taxon>eudicotyledons</taxon>
        <taxon>Gunneridae</taxon>
        <taxon>Pentapetalae</taxon>
        <taxon>asterids</taxon>
        <taxon>lamiids</taxon>
        <taxon>Lamiales</taxon>
        <taxon>Orobanchaceae</taxon>
        <taxon>Pedicularideae</taxon>
        <taxon>Castillejinae</taxon>
        <taxon>Castilleja</taxon>
    </lineage>
</organism>
<evidence type="ECO:0000256" key="8">
    <source>
        <dbReference type="ARBA" id="ARBA00025100"/>
    </source>
</evidence>
<keyword evidence="2" id="KW-0813">Transport</keyword>
<dbReference type="PANTHER" id="PTHR31651">
    <property type="match status" value="1"/>
</dbReference>
<dbReference type="PANTHER" id="PTHR31651:SF3">
    <property type="entry name" value="PROTEIN PIN-LIKES 7"/>
    <property type="match status" value="1"/>
</dbReference>
<evidence type="ECO:0000256" key="3">
    <source>
        <dbReference type="ARBA" id="ARBA00022692"/>
    </source>
</evidence>
<keyword evidence="4" id="KW-0256">Endoplasmic reticulum</keyword>
<name>A0ABD3EGM0_9LAMI</name>
<protein>
    <submittedName>
        <fullName evidence="11">Protein PIN-LIKES 7</fullName>
    </submittedName>
</protein>
<evidence type="ECO:0000256" key="1">
    <source>
        <dbReference type="ARBA" id="ARBA00004477"/>
    </source>
</evidence>
<evidence type="ECO:0000256" key="4">
    <source>
        <dbReference type="ARBA" id="ARBA00022824"/>
    </source>
</evidence>
<evidence type="ECO:0000256" key="5">
    <source>
        <dbReference type="ARBA" id="ARBA00022989"/>
    </source>
</evidence>